<protein>
    <recommendedName>
        <fullName evidence="2">histidine kinase</fullName>
        <ecNumber evidence="2">2.7.13.3</ecNumber>
    </recommendedName>
</protein>
<feature type="transmembrane region" description="Helical" evidence="5">
    <location>
        <begin position="309"/>
        <end position="329"/>
    </location>
</feature>
<dbReference type="RefSeq" id="WP_013926050.1">
    <property type="nucleotide sequence ID" value="NC_015703.1"/>
</dbReference>
<dbReference type="AlphaFoldDB" id="A0A7U3ZGD8"/>
<name>A0A7U3ZGD8_RUNSL</name>
<dbReference type="EMBL" id="CP002859">
    <property type="protein sequence ID" value="AEI46725.1"/>
    <property type="molecule type" value="Genomic_DNA"/>
</dbReference>
<dbReference type="Gene3D" id="1.10.287.130">
    <property type="match status" value="1"/>
</dbReference>
<evidence type="ECO:0000256" key="1">
    <source>
        <dbReference type="ARBA" id="ARBA00000085"/>
    </source>
</evidence>
<dbReference type="PANTHER" id="PTHR43065">
    <property type="entry name" value="SENSOR HISTIDINE KINASE"/>
    <property type="match status" value="1"/>
</dbReference>
<keyword evidence="3" id="KW-0597">Phosphoprotein</keyword>
<dbReference type="KEGG" id="rsi:Runsl_0272"/>
<dbReference type="InterPro" id="IPR003661">
    <property type="entry name" value="HisK_dim/P_dom"/>
</dbReference>
<dbReference type="Proteomes" id="UP000000493">
    <property type="component" value="Chromosome"/>
</dbReference>
<evidence type="ECO:0000313" key="8">
    <source>
        <dbReference type="EMBL" id="AEI46725.1"/>
    </source>
</evidence>
<evidence type="ECO:0000259" key="7">
    <source>
        <dbReference type="PROSITE" id="PS50109"/>
    </source>
</evidence>
<reference evidence="9" key="1">
    <citation type="submission" date="2011-06" db="EMBL/GenBank/DDBJ databases">
        <title>The complete genome of chromosome of Runella slithyformis DSM 19594.</title>
        <authorList>
            <consortium name="US DOE Joint Genome Institute (JGI-PGF)"/>
            <person name="Lucas S."/>
            <person name="Han J."/>
            <person name="Lapidus A."/>
            <person name="Bruce D."/>
            <person name="Goodwin L."/>
            <person name="Pitluck S."/>
            <person name="Peters L."/>
            <person name="Kyrpides N."/>
            <person name="Mavromatis K."/>
            <person name="Ivanova N."/>
            <person name="Ovchinnikova G."/>
            <person name="Zhang X."/>
            <person name="Misra M."/>
            <person name="Detter J.C."/>
            <person name="Tapia R."/>
            <person name="Han C."/>
            <person name="Land M."/>
            <person name="Hauser L."/>
            <person name="Markowitz V."/>
            <person name="Cheng J.-F."/>
            <person name="Hugenholtz P."/>
            <person name="Woyke T."/>
            <person name="Wu D."/>
            <person name="Tindall B."/>
            <person name="Faehrich R."/>
            <person name="Brambilla E."/>
            <person name="Klenk H.-P."/>
            <person name="Eisen J.A."/>
        </authorList>
    </citation>
    <scope>NUCLEOTIDE SEQUENCE [LARGE SCALE GENOMIC DNA]</scope>
    <source>
        <strain evidence="9">ATCC 29530 / DSM 19594 / LMG 11500 / NCIMB 11436 / LSU 4</strain>
    </source>
</reference>
<keyword evidence="4" id="KW-0175">Coiled coil</keyword>
<feature type="transmembrane region" description="Helical" evidence="5">
    <location>
        <begin position="194"/>
        <end position="214"/>
    </location>
</feature>
<accession>A0A7U3ZGD8</accession>
<evidence type="ECO:0000256" key="5">
    <source>
        <dbReference type="SAM" id="Phobius"/>
    </source>
</evidence>
<dbReference type="InterPro" id="IPR036890">
    <property type="entry name" value="HATPase_C_sf"/>
</dbReference>
<feature type="transmembrane region" description="Helical" evidence="5">
    <location>
        <begin position="257"/>
        <end position="276"/>
    </location>
</feature>
<dbReference type="SUPFAM" id="SSF55874">
    <property type="entry name" value="ATPase domain of HSP90 chaperone/DNA topoisomerase II/histidine kinase"/>
    <property type="match status" value="1"/>
</dbReference>
<comment type="catalytic activity">
    <reaction evidence="1">
        <text>ATP + protein L-histidine = ADP + protein N-phospho-L-histidine.</text>
        <dbReference type="EC" id="2.7.13.3"/>
    </reaction>
</comment>
<dbReference type="Pfam" id="PF00512">
    <property type="entry name" value="HisKA"/>
    <property type="match status" value="1"/>
</dbReference>
<dbReference type="Gene3D" id="3.30.565.10">
    <property type="entry name" value="Histidine kinase-like ATPase, C-terminal domain"/>
    <property type="match status" value="1"/>
</dbReference>
<reference evidence="8 9" key="2">
    <citation type="journal article" date="2012" name="Stand. Genomic Sci.">
        <title>Complete genome sequence of the aquatic bacterium Runella slithyformis type strain (LSU 4(T)).</title>
        <authorList>
            <person name="Copeland A."/>
            <person name="Zhang X."/>
            <person name="Misra M."/>
            <person name="Lapidus A."/>
            <person name="Nolan M."/>
            <person name="Lucas S."/>
            <person name="Deshpande S."/>
            <person name="Cheng J.F."/>
            <person name="Tapia R."/>
            <person name="Goodwin L.A."/>
            <person name="Pitluck S."/>
            <person name="Liolios K."/>
            <person name="Pagani I."/>
            <person name="Ivanova N."/>
            <person name="Mikhailova N."/>
            <person name="Pati A."/>
            <person name="Chen A."/>
            <person name="Palaniappan K."/>
            <person name="Land M."/>
            <person name="Hauser L."/>
            <person name="Pan C."/>
            <person name="Jeffries C.D."/>
            <person name="Detter J.C."/>
            <person name="Brambilla E.M."/>
            <person name="Rohde M."/>
            <person name="Djao O.D."/>
            <person name="Goker M."/>
            <person name="Sikorski J."/>
            <person name="Tindall B.J."/>
            <person name="Woyke T."/>
            <person name="Bristow J."/>
            <person name="Eisen J.A."/>
            <person name="Markowitz V."/>
            <person name="Hugenholtz P."/>
            <person name="Kyrpides N.C."/>
            <person name="Klenk H.P."/>
            <person name="Mavromatis K."/>
        </authorList>
    </citation>
    <scope>NUCLEOTIDE SEQUENCE [LARGE SCALE GENOMIC DNA]</scope>
    <source>
        <strain evidence="9">ATCC 29530 / DSM 19594 / LMG 11500 / NCIMB 11436 / LSU 4</strain>
    </source>
</reference>
<dbReference type="PANTHER" id="PTHR43065:SF42">
    <property type="entry name" value="TWO-COMPONENT SENSOR PPRA"/>
    <property type="match status" value="1"/>
</dbReference>
<dbReference type="SUPFAM" id="SSF47384">
    <property type="entry name" value="Homodimeric domain of signal transducing histidine kinase"/>
    <property type="match status" value="1"/>
</dbReference>
<feature type="chain" id="PRO_5031510473" description="histidine kinase" evidence="6">
    <location>
        <begin position="19"/>
        <end position="726"/>
    </location>
</feature>
<feature type="coiled-coil region" evidence="4">
    <location>
        <begin position="412"/>
        <end position="461"/>
    </location>
</feature>
<dbReference type="InterPro" id="IPR003594">
    <property type="entry name" value="HATPase_dom"/>
</dbReference>
<keyword evidence="8" id="KW-0808">Transferase</keyword>
<feature type="signal peptide" evidence="6">
    <location>
        <begin position="1"/>
        <end position="18"/>
    </location>
</feature>
<sequence length="726" mass="81339">MKYRSLFFLLFCTAPLWGQTISPLGPIPENGSILAKHWKWQSGDNPAWASPTFNDQKWQPIDLTNSIHELPDLQKNRIGWFRRPVRINASLVNKPLCFFIRQTGASVIFLDGKPLDTLGTVSPSSADEITYTRPKIIAFSLPDTNLHSIAVRFSLTKNNFYYPGSGRDIFNLKVFTLNDIGTSIQKAARRNSGIPFFSIGLFLVFSILHFAFYITNRSTKVSLWLGVTMLIFAIAFFSQSQEDYQQHVTGQQINELITLITFYLGVLLINVSLYHYLKQPFKYFFFVQVVWMAAGLVCSIMAVEEPYGLATWPPFLLIFSDFIRVSILAERRKDVNAKVPIYSLVVAAILLVAILAFIFFISFSVNYKNAGLENAELIVTISQLLVFLLLFSIPVGLSFSIVLEYSRTQQSLRAKIRQIESLSAKNLAQEQEKQQILAAQNETLERQVAERTAELKESIEHLKTTQAQLIQSEKLASLGELTAGIAHEIQNPLNFVNNFSEVSVELLEELKEEGPTGELGAELLADIEQNLQKINQHGKRASSIVKGMLEHSRASSGKKEPTDINTLADEYLRLAYHGLRAKDKSFNADFKTDFDENVSNVDIVSQDISRVLLNLINNAFYAVQQKTLLHPPGYKPVVTVSTRHITDPKTGSWAEIRVQDNGTGIPEEVQDKIFQPFFTTKPTGQGTGLGLSLAYDIVTKGHGGTLEVQSQEGEGTEFIVKLPGRA</sequence>
<dbReference type="SUPFAM" id="SSF49785">
    <property type="entry name" value="Galactose-binding domain-like"/>
    <property type="match status" value="1"/>
</dbReference>
<keyword evidence="5" id="KW-0812">Transmembrane</keyword>
<dbReference type="PRINTS" id="PR00344">
    <property type="entry name" value="BCTRLSENSOR"/>
</dbReference>
<dbReference type="SMART" id="SM00387">
    <property type="entry name" value="HATPase_c"/>
    <property type="match status" value="1"/>
</dbReference>
<keyword evidence="8" id="KW-0418">Kinase</keyword>
<dbReference type="CDD" id="cd00082">
    <property type="entry name" value="HisKA"/>
    <property type="match status" value="1"/>
</dbReference>
<gene>
    <name evidence="8" type="ordered locus">Runsl_0272</name>
</gene>
<feature type="transmembrane region" description="Helical" evidence="5">
    <location>
        <begin position="283"/>
        <end position="303"/>
    </location>
</feature>
<dbReference type="Gene3D" id="2.60.120.260">
    <property type="entry name" value="Galactose-binding domain-like"/>
    <property type="match status" value="1"/>
</dbReference>
<keyword evidence="5" id="KW-1133">Transmembrane helix</keyword>
<feature type="transmembrane region" description="Helical" evidence="5">
    <location>
        <begin position="341"/>
        <end position="365"/>
    </location>
</feature>
<keyword evidence="5" id="KW-0472">Membrane</keyword>
<proteinExistence type="predicted"/>
<feature type="transmembrane region" description="Helical" evidence="5">
    <location>
        <begin position="377"/>
        <end position="403"/>
    </location>
</feature>
<dbReference type="GO" id="GO:0000155">
    <property type="term" value="F:phosphorelay sensor kinase activity"/>
    <property type="evidence" value="ECO:0007669"/>
    <property type="project" value="InterPro"/>
</dbReference>
<keyword evidence="6" id="KW-0732">Signal</keyword>
<feature type="transmembrane region" description="Helical" evidence="5">
    <location>
        <begin position="221"/>
        <end position="237"/>
    </location>
</feature>
<dbReference type="PROSITE" id="PS50109">
    <property type="entry name" value="HIS_KIN"/>
    <property type="match status" value="1"/>
</dbReference>
<dbReference type="Pfam" id="PF02518">
    <property type="entry name" value="HATPase_c"/>
    <property type="match status" value="1"/>
</dbReference>
<evidence type="ECO:0000256" key="3">
    <source>
        <dbReference type="ARBA" id="ARBA00022553"/>
    </source>
</evidence>
<dbReference type="InterPro" id="IPR036097">
    <property type="entry name" value="HisK_dim/P_sf"/>
</dbReference>
<dbReference type="InterPro" id="IPR005467">
    <property type="entry name" value="His_kinase_dom"/>
</dbReference>
<dbReference type="SMART" id="SM00388">
    <property type="entry name" value="HisKA"/>
    <property type="match status" value="1"/>
</dbReference>
<dbReference type="EC" id="2.7.13.3" evidence="2"/>
<dbReference type="InterPro" id="IPR008979">
    <property type="entry name" value="Galactose-bd-like_sf"/>
</dbReference>
<evidence type="ECO:0000313" key="9">
    <source>
        <dbReference type="Proteomes" id="UP000000493"/>
    </source>
</evidence>
<feature type="domain" description="Histidine kinase" evidence="7">
    <location>
        <begin position="484"/>
        <end position="726"/>
    </location>
</feature>
<dbReference type="InterPro" id="IPR004358">
    <property type="entry name" value="Sig_transdc_His_kin-like_C"/>
</dbReference>
<evidence type="ECO:0000256" key="4">
    <source>
        <dbReference type="SAM" id="Coils"/>
    </source>
</evidence>
<keyword evidence="9" id="KW-1185">Reference proteome</keyword>
<organism evidence="8 9">
    <name type="scientific">Runella slithyformis (strain ATCC 29530 / DSM 19594 / LMG 11500 / NCIMB 11436 / LSU 4)</name>
    <dbReference type="NCBI Taxonomy" id="761193"/>
    <lineage>
        <taxon>Bacteria</taxon>
        <taxon>Pseudomonadati</taxon>
        <taxon>Bacteroidota</taxon>
        <taxon>Cytophagia</taxon>
        <taxon>Cytophagales</taxon>
        <taxon>Spirosomataceae</taxon>
        <taxon>Runella</taxon>
    </lineage>
</organism>
<evidence type="ECO:0000256" key="2">
    <source>
        <dbReference type="ARBA" id="ARBA00012438"/>
    </source>
</evidence>
<evidence type="ECO:0000256" key="6">
    <source>
        <dbReference type="SAM" id="SignalP"/>
    </source>
</evidence>